<evidence type="ECO:0000313" key="3">
    <source>
        <dbReference type="Proteomes" id="UP001344251"/>
    </source>
</evidence>
<name>A0ABZ1FMG0_9ACTN</name>
<dbReference type="RefSeq" id="WP_326621254.1">
    <property type="nucleotide sequence ID" value="NZ_CP109106.1"/>
</dbReference>
<feature type="domain" description="DUF8094" evidence="1">
    <location>
        <begin position="2"/>
        <end position="280"/>
    </location>
</feature>
<keyword evidence="3" id="KW-1185">Reference proteome</keyword>
<evidence type="ECO:0000259" key="1">
    <source>
        <dbReference type="Pfam" id="PF26366"/>
    </source>
</evidence>
<dbReference type="Proteomes" id="UP001344251">
    <property type="component" value="Chromosome"/>
</dbReference>
<accession>A0ABZ1FMG0</accession>
<organism evidence="2 3">
    <name type="scientific">Streptomyces decoyicus</name>
    <dbReference type="NCBI Taxonomy" id="249567"/>
    <lineage>
        <taxon>Bacteria</taxon>
        <taxon>Bacillati</taxon>
        <taxon>Actinomycetota</taxon>
        <taxon>Actinomycetes</taxon>
        <taxon>Kitasatosporales</taxon>
        <taxon>Streptomycetaceae</taxon>
        <taxon>Streptomyces</taxon>
    </lineage>
</organism>
<gene>
    <name evidence="2" type="ORF">OG863_28765</name>
</gene>
<evidence type="ECO:0000313" key="2">
    <source>
        <dbReference type="EMBL" id="WSB71611.1"/>
    </source>
</evidence>
<dbReference type="InterPro" id="IPR058407">
    <property type="entry name" value="DUF8094"/>
</dbReference>
<sequence length="291" mass="31214">MSKAEGTKALTHFTETFNKVNRQLDPTLNPSFEGGALLAIDQAGIKAAHALRPQGNPNFTSLAFTDPHFTVPKQAGWPKYFIADAASNRKNARGQNTRWFLVFSRNGIDEQWRAVYLATFAGNKAPELETDKNGYAEAVPAGAKSGLAVDPGKLSRTYADYLNTGKGSTFASGPETDGWRARRAKDANRPGQRILWEDTAAGYPPVALRTKDGGALVFFSTVYHQQKTVFAGGTITVTGGLRGLLDGPPKKTNRMAFTTVSGQAVTVPAKSAGGKVTVLNRIEAKTSVKPL</sequence>
<dbReference type="EMBL" id="CP109106">
    <property type="protein sequence ID" value="WSB71611.1"/>
    <property type="molecule type" value="Genomic_DNA"/>
</dbReference>
<proteinExistence type="predicted"/>
<dbReference type="Pfam" id="PF26366">
    <property type="entry name" value="DUF8094"/>
    <property type="match status" value="1"/>
</dbReference>
<protein>
    <recommendedName>
        <fullName evidence="1">DUF8094 domain-containing protein</fullName>
    </recommendedName>
</protein>
<reference evidence="2 3" key="1">
    <citation type="submission" date="2022-10" db="EMBL/GenBank/DDBJ databases">
        <title>The complete genomes of actinobacterial strains from the NBC collection.</title>
        <authorList>
            <person name="Joergensen T.S."/>
            <person name="Alvarez Arevalo M."/>
            <person name="Sterndorff E.B."/>
            <person name="Faurdal D."/>
            <person name="Vuksanovic O."/>
            <person name="Mourched A.-S."/>
            <person name="Charusanti P."/>
            <person name="Shaw S."/>
            <person name="Blin K."/>
            <person name="Weber T."/>
        </authorList>
    </citation>
    <scope>NUCLEOTIDE SEQUENCE [LARGE SCALE GENOMIC DNA]</scope>
    <source>
        <strain evidence="2 3">NBC 01774</strain>
    </source>
</reference>